<dbReference type="GO" id="GO:0006508">
    <property type="term" value="P:proteolysis"/>
    <property type="evidence" value="ECO:0007669"/>
    <property type="project" value="InterPro"/>
</dbReference>
<proteinExistence type="predicted"/>
<protein>
    <submittedName>
        <fullName evidence="2">Peptidase M28-like protein</fullName>
    </submittedName>
</protein>
<dbReference type="Pfam" id="PF04389">
    <property type="entry name" value="Peptidase_M28"/>
    <property type="match status" value="1"/>
</dbReference>
<accession>A0A660L0H9</accession>
<comment type="caution">
    <text evidence="2">The sequence shown here is derived from an EMBL/GenBank/DDBJ whole genome shotgun (WGS) entry which is preliminary data.</text>
</comment>
<dbReference type="PANTHER" id="PTHR12147:SF26">
    <property type="entry name" value="PEPTIDASE M28 DOMAIN-CONTAINING PROTEIN"/>
    <property type="match status" value="1"/>
</dbReference>
<dbReference type="InterPro" id="IPR007484">
    <property type="entry name" value="Peptidase_M28"/>
</dbReference>
<sequence length="271" mass="28853">MIATFLACCAVAAAAPSGGEAYNFAVSLARHGARPAAGAKERAAHQRVAARFRTVGLRVGYERFDVPGKGRSRDVIGIRDSPADCLVIAMAHADSVPPAPGADDNASGVGTLVALARSLATEPAPACDVWLVATGAEERPYTKTADHLGASALVRRLERMNRLKDVKLALSLDEVGRGSRFVLHSTAPTPREDVEQRILDAGGKRVSYARDPQGEGNSDHRELARAGAPAAKLGVPDDSCRHTACDTPSRLHRGAFTRVLRIVWPLLRTWN</sequence>
<dbReference type="Proteomes" id="UP000278962">
    <property type="component" value="Unassembled WGS sequence"/>
</dbReference>
<name>A0A660L0H9_9ACTN</name>
<dbReference type="OrthoDB" id="345880at2"/>
<dbReference type="AlphaFoldDB" id="A0A660L0H9"/>
<dbReference type="SUPFAM" id="SSF53187">
    <property type="entry name" value="Zn-dependent exopeptidases"/>
    <property type="match status" value="1"/>
</dbReference>
<evidence type="ECO:0000313" key="3">
    <source>
        <dbReference type="Proteomes" id="UP000278962"/>
    </source>
</evidence>
<dbReference type="InterPro" id="IPR045175">
    <property type="entry name" value="M28_fam"/>
</dbReference>
<dbReference type="EMBL" id="RBIL01000002">
    <property type="protein sequence ID" value="RKQ86948.1"/>
    <property type="molecule type" value="Genomic_DNA"/>
</dbReference>
<evidence type="ECO:0000259" key="1">
    <source>
        <dbReference type="Pfam" id="PF04389"/>
    </source>
</evidence>
<dbReference type="PANTHER" id="PTHR12147">
    <property type="entry name" value="METALLOPEPTIDASE M28 FAMILY MEMBER"/>
    <property type="match status" value="1"/>
</dbReference>
<dbReference type="GO" id="GO:0008235">
    <property type="term" value="F:metalloexopeptidase activity"/>
    <property type="evidence" value="ECO:0007669"/>
    <property type="project" value="InterPro"/>
</dbReference>
<organism evidence="2 3">
    <name type="scientific">Solirubrobacter pauli</name>
    <dbReference type="NCBI Taxonomy" id="166793"/>
    <lineage>
        <taxon>Bacteria</taxon>
        <taxon>Bacillati</taxon>
        <taxon>Actinomycetota</taxon>
        <taxon>Thermoleophilia</taxon>
        <taxon>Solirubrobacterales</taxon>
        <taxon>Solirubrobacteraceae</taxon>
        <taxon>Solirubrobacter</taxon>
    </lineage>
</organism>
<evidence type="ECO:0000313" key="2">
    <source>
        <dbReference type="EMBL" id="RKQ86948.1"/>
    </source>
</evidence>
<gene>
    <name evidence="2" type="ORF">C8N24_4965</name>
</gene>
<reference evidence="2 3" key="1">
    <citation type="submission" date="2018-10" db="EMBL/GenBank/DDBJ databases">
        <title>Genomic Encyclopedia of Archaeal and Bacterial Type Strains, Phase II (KMG-II): from individual species to whole genera.</title>
        <authorList>
            <person name="Goeker M."/>
        </authorList>
    </citation>
    <scope>NUCLEOTIDE SEQUENCE [LARGE SCALE GENOMIC DNA]</scope>
    <source>
        <strain evidence="2 3">DSM 14954</strain>
    </source>
</reference>
<feature type="domain" description="Peptidase M28" evidence="1">
    <location>
        <begin position="82"/>
        <end position="265"/>
    </location>
</feature>
<dbReference type="Gene3D" id="3.40.630.10">
    <property type="entry name" value="Zn peptidases"/>
    <property type="match status" value="1"/>
</dbReference>
<keyword evidence="3" id="KW-1185">Reference proteome</keyword>
<dbReference type="RefSeq" id="WP_121255117.1">
    <property type="nucleotide sequence ID" value="NZ_RBIL01000002.1"/>
</dbReference>